<organism evidence="2 3">
    <name type="scientific">Xenorhabdus bovienii str. puntauvense</name>
    <dbReference type="NCBI Taxonomy" id="1398201"/>
    <lineage>
        <taxon>Bacteria</taxon>
        <taxon>Pseudomonadati</taxon>
        <taxon>Pseudomonadota</taxon>
        <taxon>Gammaproteobacteria</taxon>
        <taxon>Enterobacterales</taxon>
        <taxon>Morganellaceae</taxon>
        <taxon>Xenorhabdus</taxon>
    </lineage>
</organism>
<evidence type="ECO:0000313" key="3">
    <source>
        <dbReference type="Proteomes" id="UP000028511"/>
    </source>
</evidence>
<dbReference type="AlphaFoldDB" id="A0A077N0F6"/>
<comment type="caution">
    <text evidence="2">The sequence shown here is derived from an EMBL/GenBank/DDBJ whole genome shotgun (WGS) entry which is preliminary data.</text>
</comment>
<dbReference type="Proteomes" id="UP000028511">
    <property type="component" value="Unassembled WGS sequence"/>
</dbReference>
<evidence type="ECO:0000313" key="2">
    <source>
        <dbReference type="EMBL" id="CDG95571.1"/>
    </source>
</evidence>
<accession>A0A077N0F6</accession>
<proteinExistence type="predicted"/>
<feature type="signal peptide" evidence="1">
    <location>
        <begin position="1"/>
        <end position="20"/>
    </location>
</feature>
<keyword evidence="1" id="KW-0732">Signal</keyword>
<dbReference type="HOGENOM" id="CLU_1991791_0_0_6"/>
<dbReference type="EMBL" id="CBSW010000044">
    <property type="protein sequence ID" value="CDG95571.1"/>
    <property type="molecule type" value="Genomic_DNA"/>
</dbReference>
<gene>
    <name evidence="2" type="ORF">XBP1_1380003</name>
</gene>
<evidence type="ECO:0000256" key="1">
    <source>
        <dbReference type="SAM" id="SignalP"/>
    </source>
</evidence>
<name>A0A077N0F6_XENBV</name>
<reference evidence="2" key="1">
    <citation type="submission" date="2013-07" db="EMBL/GenBank/DDBJ databases">
        <title>Sub-species coevolution in mutualistic symbiosis.</title>
        <authorList>
            <person name="Murfin K."/>
            <person name="Klassen J."/>
            <person name="Lee M."/>
            <person name="Forst S."/>
            <person name="Stock P."/>
            <person name="Goodrich-Blair H."/>
        </authorList>
    </citation>
    <scope>NUCLEOTIDE SEQUENCE [LARGE SCALE GENOMIC DNA]</scope>
    <source>
        <strain evidence="2">Puntauvense</strain>
    </source>
</reference>
<protein>
    <submittedName>
        <fullName evidence="2">Uncharacterized protein</fullName>
    </submittedName>
</protein>
<dbReference type="RefSeq" id="WP_051870545.1">
    <property type="nucleotide sequence ID" value="NZ_CAWLWN010000126.1"/>
</dbReference>
<feature type="chain" id="PRO_5001721245" evidence="1">
    <location>
        <begin position="21"/>
        <end position="125"/>
    </location>
</feature>
<sequence>MKKLFFSVICIFSLSFNVFAKEIALTQEEVQAIEMKIKNKLKDPDSAKFRHNNLIVKDGKSGNLYCGLVNAKNSYGGYTGYSPFMAYLFLNKYGKKVALIIGNIDSKSTSEEVTIKMCNEYGYFL</sequence>